<dbReference type="EMBL" id="JACEIK010000159">
    <property type="protein sequence ID" value="MCD7451280.1"/>
    <property type="molecule type" value="Genomic_DNA"/>
</dbReference>
<evidence type="ECO:0000313" key="1">
    <source>
        <dbReference type="EMBL" id="MCD7451280.1"/>
    </source>
</evidence>
<name>A0ABS8RZ67_DATST</name>
<protein>
    <submittedName>
        <fullName evidence="1">Uncharacterized protein</fullName>
    </submittedName>
</protein>
<keyword evidence="2" id="KW-1185">Reference proteome</keyword>
<proteinExistence type="predicted"/>
<reference evidence="1 2" key="1">
    <citation type="journal article" date="2021" name="BMC Genomics">
        <title>Datura genome reveals duplications of psychoactive alkaloid biosynthetic genes and high mutation rate following tissue culture.</title>
        <authorList>
            <person name="Rajewski A."/>
            <person name="Carter-House D."/>
            <person name="Stajich J."/>
            <person name="Litt A."/>
        </authorList>
    </citation>
    <scope>NUCLEOTIDE SEQUENCE [LARGE SCALE GENOMIC DNA]</scope>
    <source>
        <strain evidence="1">AR-01</strain>
    </source>
</reference>
<dbReference type="Proteomes" id="UP000823775">
    <property type="component" value="Unassembled WGS sequence"/>
</dbReference>
<organism evidence="1 2">
    <name type="scientific">Datura stramonium</name>
    <name type="common">Jimsonweed</name>
    <name type="synonym">Common thornapple</name>
    <dbReference type="NCBI Taxonomy" id="4076"/>
    <lineage>
        <taxon>Eukaryota</taxon>
        <taxon>Viridiplantae</taxon>
        <taxon>Streptophyta</taxon>
        <taxon>Embryophyta</taxon>
        <taxon>Tracheophyta</taxon>
        <taxon>Spermatophyta</taxon>
        <taxon>Magnoliopsida</taxon>
        <taxon>eudicotyledons</taxon>
        <taxon>Gunneridae</taxon>
        <taxon>Pentapetalae</taxon>
        <taxon>asterids</taxon>
        <taxon>lamiids</taxon>
        <taxon>Solanales</taxon>
        <taxon>Solanaceae</taxon>
        <taxon>Solanoideae</taxon>
        <taxon>Datureae</taxon>
        <taxon>Datura</taxon>
    </lineage>
</organism>
<evidence type="ECO:0000313" key="2">
    <source>
        <dbReference type="Proteomes" id="UP000823775"/>
    </source>
</evidence>
<comment type="caution">
    <text evidence="1">The sequence shown here is derived from an EMBL/GenBank/DDBJ whole genome shotgun (WGS) entry which is preliminary data.</text>
</comment>
<gene>
    <name evidence="1" type="ORF">HAX54_010633</name>
</gene>
<accession>A0ABS8RZ67</accession>
<sequence>MSLSVIYKETELMTFNVQQVQRPLLSFGPKASMKLATCPSNVCKELRLSSHLINEYGDEASLMISDGAFCTQWIKNLKKPKGSVIFSQENECRSNTDAFQFCGQPCSIPGSVLQLLGSSYLFRATTWEVYGR</sequence>